<dbReference type="EMBL" id="BQNB010021769">
    <property type="protein sequence ID" value="GJU09903.1"/>
    <property type="molecule type" value="Genomic_DNA"/>
</dbReference>
<keyword evidence="1" id="KW-0472">Membrane</keyword>
<feature type="transmembrane region" description="Helical" evidence="1">
    <location>
        <begin position="228"/>
        <end position="252"/>
    </location>
</feature>
<evidence type="ECO:0000313" key="2">
    <source>
        <dbReference type="EMBL" id="GJU09903.1"/>
    </source>
</evidence>
<evidence type="ECO:0000256" key="1">
    <source>
        <dbReference type="SAM" id="Phobius"/>
    </source>
</evidence>
<dbReference type="Proteomes" id="UP001151760">
    <property type="component" value="Unassembled WGS sequence"/>
</dbReference>
<keyword evidence="3" id="KW-1185">Reference proteome</keyword>
<keyword evidence="1" id="KW-1133">Transmembrane helix</keyword>
<reference evidence="2" key="2">
    <citation type="submission" date="2022-01" db="EMBL/GenBank/DDBJ databases">
        <authorList>
            <person name="Yamashiro T."/>
            <person name="Shiraishi A."/>
            <person name="Satake H."/>
            <person name="Nakayama K."/>
        </authorList>
    </citation>
    <scope>NUCLEOTIDE SEQUENCE</scope>
</reference>
<protein>
    <submittedName>
        <fullName evidence="2">Uncharacterized protein</fullName>
    </submittedName>
</protein>
<feature type="transmembrane region" description="Helical" evidence="1">
    <location>
        <begin position="192"/>
        <end position="216"/>
    </location>
</feature>
<keyword evidence="1" id="KW-0812">Transmembrane</keyword>
<name>A0ABQ5JEK3_9ASTR</name>
<proteinExistence type="predicted"/>
<accession>A0ABQ5JEK3</accession>
<evidence type="ECO:0000313" key="3">
    <source>
        <dbReference type="Proteomes" id="UP001151760"/>
    </source>
</evidence>
<comment type="caution">
    <text evidence="2">The sequence shown here is derived from an EMBL/GenBank/DDBJ whole genome shotgun (WGS) entry which is preliminary data.</text>
</comment>
<reference evidence="2" key="1">
    <citation type="journal article" date="2022" name="Int. J. Mol. Sci.">
        <title>Draft Genome of Tanacetum Coccineum: Genomic Comparison of Closely Related Tanacetum-Family Plants.</title>
        <authorList>
            <person name="Yamashiro T."/>
            <person name="Shiraishi A."/>
            <person name="Nakayama K."/>
            <person name="Satake H."/>
        </authorList>
    </citation>
    <scope>NUCLEOTIDE SEQUENCE</scope>
</reference>
<gene>
    <name evidence="2" type="ORF">Tco_1132299</name>
</gene>
<organism evidence="2 3">
    <name type="scientific">Tanacetum coccineum</name>
    <dbReference type="NCBI Taxonomy" id="301880"/>
    <lineage>
        <taxon>Eukaryota</taxon>
        <taxon>Viridiplantae</taxon>
        <taxon>Streptophyta</taxon>
        <taxon>Embryophyta</taxon>
        <taxon>Tracheophyta</taxon>
        <taxon>Spermatophyta</taxon>
        <taxon>Magnoliopsida</taxon>
        <taxon>eudicotyledons</taxon>
        <taxon>Gunneridae</taxon>
        <taxon>Pentapetalae</taxon>
        <taxon>asterids</taxon>
        <taxon>campanulids</taxon>
        <taxon>Asterales</taxon>
        <taxon>Asteraceae</taxon>
        <taxon>Asteroideae</taxon>
        <taxon>Anthemideae</taxon>
        <taxon>Anthemidinae</taxon>
        <taxon>Tanacetum</taxon>
    </lineage>
</organism>
<sequence>MHSLTRMEFVCSKKQLCLFIDVLNAAFFSSSSKDIVVSDVIPRWSVGNLLFLRASFKIDTHPLITVLALVVLDQDPGLAIPAVLHSNGNSAESGMSSLNNTFSGGFVWMVFTSSSAPHFLPDRLWAPFVGYRRGSDSVPDSEACIRICVRFSFVKSRYLLGCPKLDGVCNPSLGRWVLEPPLFVSIFPKASLLLVPMVAIPFGGAGCFGICVSFFYGGILRPAFQGCLLSGFLAGSSDNLGSFVALIGGGAVRTSRGARKIGMLGPTDGTIIKENLREPLRLNKWASIFMVVWFSSTPLEVAPLYTSLNQSKTPLARPRLLLWSSCRVSSYTAATPCLTNTDATDSEPEHPPMAQLLRSTILASSMFALQGKIVLLSPLKVSNESIPHQRQLSHVCMVDFFEGWKPLSPLQLAVEEVM</sequence>